<evidence type="ECO:0000256" key="1">
    <source>
        <dbReference type="ARBA" id="ARBA00004651"/>
    </source>
</evidence>
<proteinExistence type="predicted"/>
<evidence type="ECO:0000256" key="6">
    <source>
        <dbReference type="ARBA" id="ARBA00022989"/>
    </source>
</evidence>
<evidence type="ECO:0000313" key="12">
    <source>
        <dbReference type="EMBL" id="MCM6777378.1"/>
    </source>
</evidence>
<keyword evidence="5 9" id="KW-0812">Transmembrane</keyword>
<sequence length="670" mass="70655">MTTAVLGPSAPAAEPPSPTAGTRREYIALAVLLVGTAIAYLCNLSANGWANTFYAAAAQAGSVSWQAFLFGSSDGGNSITVDKTPAALWPMALSIRLFGLSSWSLLIPQVLMGVGAVALLWATVRRTFGGTAGLLAGLTLALTPVAALMFRFDNPDALLVLLMVAAAWALTRAVEDGRTCWLVLCGLFVGFGFLAKQLQVMLVVPALALTYLIAGPPRLGVRIAQLLAAGVGVLVGAGWWVLIAELWPTDARPYFGGSPHNSILELTLGYNGLGRLNGEEFNGGGPGGHRGGGPFSEGAGITRLFQSAVGGQIAWLLPAALVLLIAGIILCGRATRTDRRRAAYLLWGGWLVVTGLVFSFMRGIFHQYYTVALSPALAALIGFGSIMLWRNRERRWVRLTTAVAVGLTVATAWLLLSRTASFLPWLRWVVLIAGIAVTIALPLPASRRGRPAIALTAVAVCLAGPLTYTVETLAIPHTGPIPMAGPKVPMHFGPGFDDPGQSPPCQSPTSEPVSGSSAAGPQDDRGPGSGQPPAGGTAQRCHPPGAGPGFFDSRTSAQVVRLLAENGGAYTWAAATVGSMTASGYQLATQLPVMPIGGFSGHDPSPTPEQFYRYVAEGRIHYFIVGGEHGREERRDTSYATQITEWVREYFTPRVVDGVTVYDLTQRRTT</sequence>
<evidence type="ECO:0000256" key="5">
    <source>
        <dbReference type="ARBA" id="ARBA00022692"/>
    </source>
</evidence>
<evidence type="ECO:0000259" key="11">
    <source>
        <dbReference type="Pfam" id="PF24878"/>
    </source>
</evidence>
<evidence type="ECO:0000256" key="9">
    <source>
        <dbReference type="SAM" id="Phobius"/>
    </source>
</evidence>
<keyword evidence="4 12" id="KW-0808">Transferase</keyword>
<feature type="domain" description="Putative mannosyltransferase YkcA/B-like C-terminal" evidence="11">
    <location>
        <begin position="560"/>
        <end position="649"/>
    </location>
</feature>
<feature type="transmembrane region" description="Helical" evidence="9">
    <location>
        <begin position="396"/>
        <end position="416"/>
    </location>
</feature>
<evidence type="ECO:0000256" key="2">
    <source>
        <dbReference type="ARBA" id="ARBA00022475"/>
    </source>
</evidence>
<evidence type="ECO:0000256" key="8">
    <source>
        <dbReference type="SAM" id="MobiDB-lite"/>
    </source>
</evidence>
<keyword evidence="3 12" id="KW-0328">Glycosyltransferase</keyword>
<feature type="transmembrane region" description="Helical" evidence="9">
    <location>
        <begin position="157"/>
        <end position="175"/>
    </location>
</feature>
<comment type="subcellular location">
    <subcellularLocation>
        <location evidence="1">Cell membrane</location>
        <topology evidence="1">Multi-pass membrane protein</topology>
    </subcellularLocation>
</comment>
<dbReference type="GO" id="GO:0010041">
    <property type="term" value="P:response to iron(III) ion"/>
    <property type="evidence" value="ECO:0007669"/>
    <property type="project" value="TreeGrafter"/>
</dbReference>
<dbReference type="InterPro" id="IPR038731">
    <property type="entry name" value="RgtA/B/C-like"/>
</dbReference>
<protein>
    <submittedName>
        <fullName evidence="12">Glycosyltransferase family 39 protein</fullName>
        <ecNumber evidence="12">2.4.-.-</ecNumber>
    </submittedName>
</protein>
<feature type="transmembrane region" description="Helical" evidence="9">
    <location>
        <begin position="26"/>
        <end position="44"/>
    </location>
</feature>
<name>A0A9X2EE55_9NOCA</name>
<keyword evidence="13" id="KW-1185">Reference proteome</keyword>
<feature type="domain" description="Glycosyltransferase RgtA/B/C/D-like" evidence="10">
    <location>
        <begin position="82"/>
        <end position="236"/>
    </location>
</feature>
<dbReference type="GO" id="GO:0016763">
    <property type="term" value="F:pentosyltransferase activity"/>
    <property type="evidence" value="ECO:0007669"/>
    <property type="project" value="TreeGrafter"/>
</dbReference>
<feature type="region of interest" description="Disordered" evidence="8">
    <location>
        <begin position="1"/>
        <end position="20"/>
    </location>
</feature>
<feature type="transmembrane region" description="Helical" evidence="9">
    <location>
        <begin position="452"/>
        <end position="470"/>
    </location>
</feature>
<feature type="region of interest" description="Disordered" evidence="8">
    <location>
        <begin position="486"/>
        <end position="552"/>
    </location>
</feature>
<gene>
    <name evidence="12" type="ORF">NDR86_28215</name>
</gene>
<dbReference type="Pfam" id="PF13231">
    <property type="entry name" value="PMT_2"/>
    <property type="match status" value="1"/>
</dbReference>
<evidence type="ECO:0000256" key="7">
    <source>
        <dbReference type="ARBA" id="ARBA00023136"/>
    </source>
</evidence>
<feature type="compositionally biased region" description="Polar residues" evidence="8">
    <location>
        <begin position="507"/>
        <end position="519"/>
    </location>
</feature>
<feature type="transmembrane region" description="Helical" evidence="9">
    <location>
        <begin position="97"/>
        <end position="122"/>
    </location>
</feature>
<evidence type="ECO:0000256" key="4">
    <source>
        <dbReference type="ARBA" id="ARBA00022679"/>
    </source>
</evidence>
<feature type="transmembrane region" description="Helical" evidence="9">
    <location>
        <begin position="226"/>
        <end position="247"/>
    </location>
</feature>
<dbReference type="Proteomes" id="UP001139157">
    <property type="component" value="Unassembled WGS sequence"/>
</dbReference>
<feature type="transmembrane region" description="Helical" evidence="9">
    <location>
        <begin position="422"/>
        <end position="445"/>
    </location>
</feature>
<feature type="transmembrane region" description="Helical" evidence="9">
    <location>
        <begin position="181"/>
        <end position="214"/>
    </location>
</feature>
<dbReference type="GO" id="GO:0009103">
    <property type="term" value="P:lipopolysaccharide biosynthetic process"/>
    <property type="evidence" value="ECO:0007669"/>
    <property type="project" value="UniProtKB-ARBA"/>
</dbReference>
<dbReference type="Pfam" id="PF24878">
    <property type="entry name" value="YkcB_C"/>
    <property type="match status" value="1"/>
</dbReference>
<dbReference type="InterPro" id="IPR050297">
    <property type="entry name" value="LipidA_mod_glycosyltrf_83"/>
</dbReference>
<reference evidence="12" key="1">
    <citation type="submission" date="2022-06" db="EMBL/GenBank/DDBJ databases">
        <title>Novel species in genus nocardia.</title>
        <authorList>
            <person name="Li F."/>
        </authorList>
    </citation>
    <scope>NUCLEOTIDE SEQUENCE</scope>
    <source>
        <strain evidence="12">CDC141</strain>
    </source>
</reference>
<dbReference type="PANTHER" id="PTHR33908:SF3">
    <property type="entry name" value="UNDECAPRENYL PHOSPHATE-ALPHA-4-AMINO-4-DEOXY-L-ARABINOSE ARABINOSYL TRANSFERASE"/>
    <property type="match status" value="1"/>
</dbReference>
<dbReference type="EMBL" id="JAMRXG010000014">
    <property type="protein sequence ID" value="MCM6777378.1"/>
    <property type="molecule type" value="Genomic_DNA"/>
</dbReference>
<dbReference type="RefSeq" id="WP_251916420.1">
    <property type="nucleotide sequence ID" value="NZ_JAMRXG010000014.1"/>
</dbReference>
<organism evidence="12 13">
    <name type="scientific">Nocardia pulmonis</name>
    <dbReference type="NCBI Taxonomy" id="2951408"/>
    <lineage>
        <taxon>Bacteria</taxon>
        <taxon>Bacillati</taxon>
        <taxon>Actinomycetota</taxon>
        <taxon>Actinomycetes</taxon>
        <taxon>Mycobacteriales</taxon>
        <taxon>Nocardiaceae</taxon>
        <taxon>Nocardia</taxon>
    </lineage>
</organism>
<keyword evidence="7 9" id="KW-0472">Membrane</keyword>
<accession>A0A9X2EE55</accession>
<evidence type="ECO:0000259" key="10">
    <source>
        <dbReference type="Pfam" id="PF13231"/>
    </source>
</evidence>
<comment type="caution">
    <text evidence="12">The sequence shown here is derived from an EMBL/GenBank/DDBJ whole genome shotgun (WGS) entry which is preliminary data.</text>
</comment>
<dbReference type="AlphaFoldDB" id="A0A9X2EE55"/>
<keyword evidence="2" id="KW-1003">Cell membrane</keyword>
<dbReference type="EC" id="2.4.-.-" evidence="12"/>
<feature type="transmembrane region" description="Helical" evidence="9">
    <location>
        <begin position="371"/>
        <end position="389"/>
    </location>
</feature>
<keyword evidence="6 9" id="KW-1133">Transmembrane helix</keyword>
<evidence type="ECO:0000256" key="3">
    <source>
        <dbReference type="ARBA" id="ARBA00022676"/>
    </source>
</evidence>
<feature type="transmembrane region" description="Helical" evidence="9">
    <location>
        <begin position="128"/>
        <end position="150"/>
    </location>
</feature>
<evidence type="ECO:0000313" key="13">
    <source>
        <dbReference type="Proteomes" id="UP001139157"/>
    </source>
</evidence>
<feature type="transmembrane region" description="Helical" evidence="9">
    <location>
        <begin position="313"/>
        <end position="332"/>
    </location>
</feature>
<dbReference type="PANTHER" id="PTHR33908">
    <property type="entry name" value="MANNOSYLTRANSFERASE YKCB-RELATED"/>
    <property type="match status" value="1"/>
</dbReference>
<dbReference type="GO" id="GO:0005886">
    <property type="term" value="C:plasma membrane"/>
    <property type="evidence" value="ECO:0007669"/>
    <property type="project" value="UniProtKB-SubCell"/>
</dbReference>
<feature type="transmembrane region" description="Helical" evidence="9">
    <location>
        <begin position="344"/>
        <end position="365"/>
    </location>
</feature>
<dbReference type="InterPro" id="IPR056785">
    <property type="entry name" value="YkcA/B-like_C"/>
</dbReference>